<accession>A0AA37JDC9</accession>
<sequence length="41" mass="4569">MGVVEKMGIGQGIDDNRKGGAEGDGFRGEFGRRFNEIYYIE</sequence>
<protein>
    <submittedName>
        <fullName evidence="2">Uncharacterized protein</fullName>
    </submittedName>
</protein>
<evidence type="ECO:0000256" key="1">
    <source>
        <dbReference type="SAM" id="MobiDB-lite"/>
    </source>
</evidence>
<gene>
    <name evidence="2" type="ORF">CE91St55_09900</name>
</gene>
<proteinExistence type="predicted"/>
<evidence type="ECO:0000313" key="2">
    <source>
        <dbReference type="EMBL" id="GKG99008.1"/>
    </source>
</evidence>
<dbReference type="RefSeq" id="WP_256265191.1">
    <property type="nucleotide sequence ID" value="NZ_BQNJ01000001.1"/>
</dbReference>
<feature type="region of interest" description="Disordered" evidence="1">
    <location>
        <begin position="1"/>
        <end position="22"/>
    </location>
</feature>
<organism evidence="2 3">
    <name type="scientific">Hungatella hathewayi</name>
    <dbReference type="NCBI Taxonomy" id="154046"/>
    <lineage>
        <taxon>Bacteria</taxon>
        <taxon>Bacillati</taxon>
        <taxon>Bacillota</taxon>
        <taxon>Clostridia</taxon>
        <taxon>Lachnospirales</taxon>
        <taxon>Lachnospiraceae</taxon>
        <taxon>Hungatella</taxon>
    </lineage>
</organism>
<dbReference type="AlphaFoldDB" id="A0AA37JDC9"/>
<dbReference type="Proteomes" id="UP001055091">
    <property type="component" value="Unassembled WGS sequence"/>
</dbReference>
<dbReference type="EMBL" id="BQNJ01000001">
    <property type="protein sequence ID" value="GKG99008.1"/>
    <property type="molecule type" value="Genomic_DNA"/>
</dbReference>
<reference evidence="2" key="1">
    <citation type="submission" date="2022-01" db="EMBL/GenBank/DDBJ databases">
        <title>Novel bile acid biosynthetic pathways are enriched in the microbiome of centenarians.</title>
        <authorList>
            <person name="Sato Y."/>
            <person name="Atarashi K."/>
            <person name="Plichta R.D."/>
            <person name="Arai Y."/>
            <person name="Sasajima S."/>
            <person name="Kearney M.S."/>
            <person name="Suda W."/>
            <person name="Takeshita K."/>
            <person name="Sasaki T."/>
            <person name="Okamoto S."/>
            <person name="Skelly N.A."/>
            <person name="Okamura Y."/>
            <person name="Vlamakis H."/>
            <person name="Li Y."/>
            <person name="Tanoue T."/>
            <person name="Takei H."/>
            <person name="Nittono H."/>
            <person name="Narushima S."/>
            <person name="Irie J."/>
            <person name="Itoh H."/>
            <person name="Moriya K."/>
            <person name="Sugiura Y."/>
            <person name="Suematsu M."/>
            <person name="Moritoki N."/>
            <person name="Shibata S."/>
            <person name="Littman R.D."/>
            <person name="Fischbach A.M."/>
            <person name="Uwamino Y."/>
            <person name="Inoue T."/>
            <person name="Honda A."/>
            <person name="Hattori M."/>
            <person name="Murai T."/>
            <person name="Xavier J.R."/>
            <person name="Hirose N."/>
            <person name="Honda K."/>
        </authorList>
    </citation>
    <scope>NUCLEOTIDE SEQUENCE</scope>
    <source>
        <strain evidence="2">CE91-St55</strain>
    </source>
</reference>
<comment type="caution">
    <text evidence="2">The sequence shown here is derived from an EMBL/GenBank/DDBJ whole genome shotgun (WGS) entry which is preliminary data.</text>
</comment>
<name>A0AA37JDC9_9FIRM</name>
<evidence type="ECO:0000313" key="3">
    <source>
        <dbReference type="Proteomes" id="UP001055091"/>
    </source>
</evidence>